<reference evidence="4" key="1">
    <citation type="submission" date="2016-11" db="EMBL/GenBank/DDBJ databases">
        <title>The genome of Nicotiana attenuata.</title>
        <authorList>
            <person name="Xu S."/>
            <person name="Brockmoeller T."/>
            <person name="Gaquerel E."/>
            <person name="Navarro A."/>
            <person name="Kuhl H."/>
            <person name="Gase K."/>
            <person name="Ling Z."/>
            <person name="Zhou W."/>
            <person name="Kreitzer C."/>
            <person name="Stanke M."/>
            <person name="Tang H."/>
            <person name="Lyons E."/>
            <person name="Pandey P."/>
            <person name="Pandey S.P."/>
            <person name="Timmermann B."/>
            <person name="Baldwin I.T."/>
        </authorList>
    </citation>
    <scope>NUCLEOTIDE SEQUENCE [LARGE SCALE GENOMIC DNA]</scope>
    <source>
        <strain evidence="4">UT</strain>
    </source>
</reference>
<gene>
    <name evidence="4" type="primary">DUF7_1</name>
    <name evidence="4" type="ORF">A4A49_13255</name>
</gene>
<sequence>MLTNEDIVLRRLQKTKEQRLAARNSRRRTRYAQMTPERKQSFLLQLQAKRDESKRRRLSHLSSNAPFSMEIDTQPQIRSALPIVDPPVASEEGHDSAATNIPIIVDEENNMNDRSSILEIRESKINTSNIPTINIPVSGSGSTSGAFGKVLTPAVTADRGASAAAVQPFVGTNTQQPNGMPDDKLHSITTPKRSPALPFKKNSNLWKVFESMNEFAKLPHFSPLAQYEEEKREEAALQQMIKYVLIVEKIPELAIAELSNSTLINNMLASFKELEEYGFDVMPIKRHLNDLLLENEKKAQLRGKLEEVEVRIRNHNLKKTKTENEIDRIAMKIKDLEKELKSAKEEYIIAKNVKETKDGDIMVLRSERGVVCDDIHHLQLDNERIVASMSKPSICL</sequence>
<dbReference type="SMR" id="A0A314LAY4"/>
<comment type="caution">
    <text evidence="4">The sequence shown here is derived from an EMBL/GenBank/DDBJ whole genome shotgun (WGS) entry which is preliminary data.</text>
</comment>
<accession>A0A314LAY4</accession>
<keyword evidence="3" id="KW-0175">Coiled coil</keyword>
<evidence type="ECO:0000256" key="2">
    <source>
        <dbReference type="ARBA" id="ARBA00022604"/>
    </source>
</evidence>
<dbReference type="AlphaFoldDB" id="A0A314LAY4"/>
<dbReference type="EMBL" id="MJEQ01000174">
    <property type="protein sequence ID" value="OIT38766.1"/>
    <property type="molecule type" value="Genomic_DNA"/>
</dbReference>
<dbReference type="Gramene" id="OIT38766">
    <property type="protein sequence ID" value="OIT38766"/>
    <property type="gene ID" value="A4A49_13255"/>
</dbReference>
<protein>
    <submittedName>
        <fullName evidence="4">Duf724 domain-containing protein 7</fullName>
    </submittedName>
</protein>
<proteinExistence type="predicted"/>
<name>A0A314LAY4_NICAT</name>
<dbReference type="Pfam" id="PF05266">
    <property type="entry name" value="DUF724"/>
    <property type="match status" value="1"/>
</dbReference>
<dbReference type="InterPro" id="IPR007930">
    <property type="entry name" value="DUF724"/>
</dbReference>
<evidence type="ECO:0000313" key="4">
    <source>
        <dbReference type="EMBL" id="OIT38766.1"/>
    </source>
</evidence>
<evidence type="ECO:0000256" key="1">
    <source>
        <dbReference type="ARBA" id="ARBA00022448"/>
    </source>
</evidence>
<evidence type="ECO:0000256" key="3">
    <source>
        <dbReference type="SAM" id="Coils"/>
    </source>
</evidence>
<evidence type="ECO:0000313" key="5">
    <source>
        <dbReference type="Proteomes" id="UP000187609"/>
    </source>
</evidence>
<keyword evidence="5" id="KW-1185">Reference proteome</keyword>
<feature type="coiled-coil region" evidence="3">
    <location>
        <begin position="291"/>
        <end position="353"/>
    </location>
</feature>
<organism evidence="4 5">
    <name type="scientific">Nicotiana attenuata</name>
    <name type="common">Coyote tobacco</name>
    <dbReference type="NCBI Taxonomy" id="49451"/>
    <lineage>
        <taxon>Eukaryota</taxon>
        <taxon>Viridiplantae</taxon>
        <taxon>Streptophyta</taxon>
        <taxon>Embryophyta</taxon>
        <taxon>Tracheophyta</taxon>
        <taxon>Spermatophyta</taxon>
        <taxon>Magnoliopsida</taxon>
        <taxon>eudicotyledons</taxon>
        <taxon>Gunneridae</taxon>
        <taxon>Pentapetalae</taxon>
        <taxon>asterids</taxon>
        <taxon>lamiids</taxon>
        <taxon>Solanales</taxon>
        <taxon>Solanaceae</taxon>
        <taxon>Nicotianoideae</taxon>
        <taxon>Nicotianeae</taxon>
        <taxon>Nicotiana</taxon>
    </lineage>
</organism>
<dbReference type="Proteomes" id="UP000187609">
    <property type="component" value="Unassembled WGS sequence"/>
</dbReference>
<keyword evidence="1" id="KW-0813">Transport</keyword>
<keyword evidence="2" id="KW-0341">Growth regulation</keyword>